<accession>A0A2P2NTL1</accession>
<dbReference type="AlphaFoldDB" id="A0A2P2NTL1"/>
<evidence type="ECO:0000313" key="1">
    <source>
        <dbReference type="EMBL" id="MBX45819.1"/>
    </source>
</evidence>
<reference evidence="1" key="1">
    <citation type="submission" date="2018-02" db="EMBL/GenBank/DDBJ databases">
        <title>Rhizophora mucronata_Transcriptome.</title>
        <authorList>
            <person name="Meera S.P."/>
            <person name="Sreeshan A."/>
            <person name="Augustine A."/>
        </authorList>
    </citation>
    <scope>NUCLEOTIDE SEQUENCE</scope>
    <source>
        <tissue evidence="1">Leaf</tissue>
    </source>
</reference>
<dbReference type="EMBL" id="GGEC01065335">
    <property type="protein sequence ID" value="MBX45819.1"/>
    <property type="molecule type" value="Transcribed_RNA"/>
</dbReference>
<protein>
    <submittedName>
        <fullName evidence="1">Uncharacterized protein</fullName>
    </submittedName>
</protein>
<sequence length="27" mass="3068">MISSESLQLLMTRRAYISFKVNCFAAS</sequence>
<organism evidence="1">
    <name type="scientific">Rhizophora mucronata</name>
    <name type="common">Asiatic mangrove</name>
    <dbReference type="NCBI Taxonomy" id="61149"/>
    <lineage>
        <taxon>Eukaryota</taxon>
        <taxon>Viridiplantae</taxon>
        <taxon>Streptophyta</taxon>
        <taxon>Embryophyta</taxon>
        <taxon>Tracheophyta</taxon>
        <taxon>Spermatophyta</taxon>
        <taxon>Magnoliopsida</taxon>
        <taxon>eudicotyledons</taxon>
        <taxon>Gunneridae</taxon>
        <taxon>Pentapetalae</taxon>
        <taxon>rosids</taxon>
        <taxon>fabids</taxon>
        <taxon>Malpighiales</taxon>
        <taxon>Rhizophoraceae</taxon>
        <taxon>Rhizophora</taxon>
    </lineage>
</organism>
<name>A0A2P2NTL1_RHIMU</name>
<proteinExistence type="predicted"/>